<keyword evidence="9" id="KW-0472">Membrane</keyword>
<dbReference type="SUPFAM" id="SSF50022">
    <property type="entry name" value="ISP domain"/>
    <property type="match status" value="1"/>
</dbReference>
<dbReference type="GO" id="GO:0046872">
    <property type="term" value="F:metal ion binding"/>
    <property type="evidence" value="ECO:0007669"/>
    <property type="project" value="UniProtKB-KW"/>
</dbReference>
<dbReference type="Proteomes" id="UP000035682">
    <property type="component" value="Unplaced"/>
</dbReference>
<dbReference type="InterPro" id="IPR017941">
    <property type="entry name" value="Rieske_2Fe-2S"/>
</dbReference>
<keyword evidence="4" id="KW-0001">2Fe-2S</keyword>
<dbReference type="InterPro" id="IPR014349">
    <property type="entry name" value="Rieske_Fe-S_prot"/>
</dbReference>
<evidence type="ECO:0000256" key="6">
    <source>
        <dbReference type="ARBA" id="ARBA00022989"/>
    </source>
</evidence>
<organism evidence="14">
    <name type="scientific">Strongyloides ratti</name>
    <name type="common">Parasitic roundworm</name>
    <dbReference type="NCBI Taxonomy" id="34506"/>
    <lineage>
        <taxon>Eukaryota</taxon>
        <taxon>Metazoa</taxon>
        <taxon>Ecdysozoa</taxon>
        <taxon>Nematoda</taxon>
        <taxon>Chromadorea</taxon>
        <taxon>Rhabditida</taxon>
        <taxon>Tylenchina</taxon>
        <taxon>Panagrolaimomorpha</taxon>
        <taxon>Strongyloidoidea</taxon>
        <taxon>Strongyloididae</taxon>
        <taxon>Strongyloides</taxon>
    </lineage>
</organism>
<dbReference type="PANTHER" id="PTHR10134">
    <property type="entry name" value="CYTOCHROME B-C1 COMPLEX SUBUNIT RIESKE, MITOCHONDRIAL"/>
    <property type="match status" value="1"/>
</dbReference>
<evidence type="ECO:0000256" key="7">
    <source>
        <dbReference type="ARBA" id="ARBA00023004"/>
    </source>
</evidence>
<dbReference type="Gene3D" id="2.102.10.10">
    <property type="entry name" value="Rieske [2Fe-2S] iron-sulphur domain"/>
    <property type="match status" value="1"/>
</dbReference>
<evidence type="ECO:0000259" key="13">
    <source>
        <dbReference type="PROSITE" id="PS51296"/>
    </source>
</evidence>
<evidence type="ECO:0000313" key="14">
    <source>
        <dbReference type="EMBL" id="CEF63533.1"/>
    </source>
</evidence>
<reference evidence="16" key="2">
    <citation type="submission" date="2020-12" db="UniProtKB">
        <authorList>
            <consortium name="WormBaseParasite"/>
        </authorList>
    </citation>
    <scope>IDENTIFICATION</scope>
</reference>
<dbReference type="GO" id="GO:0005743">
    <property type="term" value="C:mitochondrial inner membrane"/>
    <property type="evidence" value="ECO:0007669"/>
    <property type="project" value="UniProtKB-SubCell"/>
</dbReference>
<dbReference type="RefSeq" id="XP_024502735.1">
    <property type="nucleotide sequence ID" value="XM_024648792.1"/>
</dbReference>
<evidence type="ECO:0000256" key="8">
    <source>
        <dbReference type="ARBA" id="ARBA00023014"/>
    </source>
</evidence>
<dbReference type="PROSITE" id="PS51296">
    <property type="entry name" value="RIESKE"/>
    <property type="match status" value="1"/>
</dbReference>
<protein>
    <recommendedName>
        <fullName evidence="11">Cytochrome b-c1 complex subunit Rieske, mitochondrial</fullName>
        <ecNumber evidence="11">7.1.1.8</ecNumber>
    </recommendedName>
</protein>
<feature type="domain" description="Rieske" evidence="13">
    <location>
        <begin position="206"/>
        <end position="274"/>
    </location>
</feature>
<evidence type="ECO:0000256" key="2">
    <source>
        <dbReference type="ARBA" id="ARBA00010651"/>
    </source>
</evidence>
<evidence type="ECO:0000313" key="17">
    <source>
        <dbReference type="WormBase" id="SRAE_1000179400"/>
    </source>
</evidence>
<evidence type="ECO:0000256" key="1">
    <source>
        <dbReference type="ARBA" id="ARBA00004167"/>
    </source>
</evidence>
<accession>A0A090MW89</accession>
<dbReference type="CTD" id="36375898"/>
<dbReference type="GO" id="GO:0051537">
    <property type="term" value="F:2 iron, 2 sulfur cluster binding"/>
    <property type="evidence" value="ECO:0007669"/>
    <property type="project" value="UniProtKB-KW"/>
</dbReference>
<dbReference type="CDD" id="cd03470">
    <property type="entry name" value="Rieske_cytochrome_bc1"/>
    <property type="match status" value="1"/>
</dbReference>
<dbReference type="GeneID" id="36375898"/>
<dbReference type="GO" id="GO:0008121">
    <property type="term" value="F:quinol-cytochrome-c reductase activity"/>
    <property type="evidence" value="ECO:0007669"/>
    <property type="project" value="UniProtKB-EC"/>
</dbReference>
<comment type="subcellular location">
    <subcellularLocation>
        <location evidence="1">Membrane</location>
        <topology evidence="1">Single-pass membrane protein</topology>
    </subcellularLocation>
    <subcellularLocation>
        <location evidence="12">Mitochondrion inner membrane</location>
    </subcellularLocation>
</comment>
<dbReference type="InterPro" id="IPR006317">
    <property type="entry name" value="Ubiquinol_cyt_c_Rdtase_Fe-S-su"/>
</dbReference>
<name>A0A090MW89_STRRB</name>
<dbReference type="GO" id="GO:0006122">
    <property type="term" value="P:mitochondrial electron transport, ubiquinol to cytochrome c"/>
    <property type="evidence" value="ECO:0007669"/>
    <property type="project" value="EnsemblMetazoa"/>
</dbReference>
<evidence type="ECO:0000256" key="3">
    <source>
        <dbReference type="ARBA" id="ARBA00022692"/>
    </source>
</evidence>
<comment type="similarity">
    <text evidence="2">Belongs to the Rieske iron-sulfur protein family.</text>
</comment>
<dbReference type="WBParaSite" id="SRAE_1000179400.1">
    <property type="protein sequence ID" value="SRAE_1000179400.1"/>
    <property type="gene ID" value="WBGene00258403"/>
</dbReference>
<dbReference type="STRING" id="34506.A0A090MW89"/>
<dbReference type="InterPro" id="IPR037008">
    <property type="entry name" value="bc1_Rieske_TM_sf"/>
</dbReference>
<dbReference type="OrthoDB" id="1637982at2759"/>
<dbReference type="PRINTS" id="PR00162">
    <property type="entry name" value="RIESKE"/>
</dbReference>
<reference evidence="14 15" key="1">
    <citation type="submission" date="2014-09" db="EMBL/GenBank/DDBJ databases">
        <authorList>
            <person name="Martin A.A."/>
        </authorList>
    </citation>
    <scope>NUCLEOTIDE SEQUENCE</scope>
    <source>
        <strain evidence="15">ED321</strain>
        <strain evidence="14">ED321 Heterogonic</strain>
    </source>
</reference>
<dbReference type="SUPFAM" id="SSF81502">
    <property type="entry name" value="ISP transmembrane anchor"/>
    <property type="match status" value="1"/>
</dbReference>
<dbReference type="InterPro" id="IPR005805">
    <property type="entry name" value="Rieske_Fe-S_prot_C"/>
</dbReference>
<evidence type="ECO:0000256" key="12">
    <source>
        <dbReference type="RuleBase" id="RU004495"/>
    </source>
</evidence>
<dbReference type="InterPro" id="IPR004192">
    <property type="entry name" value="Rieske_TM"/>
</dbReference>
<dbReference type="NCBIfam" id="TIGR01416">
    <property type="entry name" value="Rieske_proteo"/>
    <property type="match status" value="1"/>
</dbReference>
<keyword evidence="6" id="KW-1133">Transmembrane helix</keyword>
<comment type="catalytic activity">
    <reaction evidence="11">
        <text>a quinol + 2 Fe(III)-[cytochrome c](out) = a quinone + 2 Fe(II)-[cytochrome c](out) + 2 H(+)(out)</text>
        <dbReference type="Rhea" id="RHEA:11484"/>
        <dbReference type="Rhea" id="RHEA-COMP:10350"/>
        <dbReference type="Rhea" id="RHEA-COMP:14399"/>
        <dbReference type="ChEBI" id="CHEBI:15378"/>
        <dbReference type="ChEBI" id="CHEBI:24646"/>
        <dbReference type="ChEBI" id="CHEBI:29033"/>
        <dbReference type="ChEBI" id="CHEBI:29034"/>
        <dbReference type="ChEBI" id="CHEBI:132124"/>
        <dbReference type="EC" id="7.1.1.8"/>
    </reaction>
</comment>
<keyword evidence="12" id="KW-0679">Respiratory chain</keyword>
<keyword evidence="11" id="KW-0813">Transport</keyword>
<dbReference type="InterPro" id="IPR036922">
    <property type="entry name" value="Rieske_2Fe-2S_sf"/>
</dbReference>
<dbReference type="Pfam" id="PF02921">
    <property type="entry name" value="UCR_TM"/>
    <property type="match status" value="1"/>
</dbReference>
<evidence type="ECO:0000256" key="9">
    <source>
        <dbReference type="ARBA" id="ARBA00023136"/>
    </source>
</evidence>
<evidence type="ECO:0000313" key="16">
    <source>
        <dbReference type="WBParaSite" id="SRAE_1000179400.1"/>
    </source>
</evidence>
<dbReference type="FunFam" id="2.102.10.10:FF:000001">
    <property type="entry name" value="Cytochrome b-c1 complex subunit Rieske, mitochondrial"/>
    <property type="match status" value="1"/>
</dbReference>
<dbReference type="EMBL" id="LN609528">
    <property type="protein sequence ID" value="CEF63533.1"/>
    <property type="molecule type" value="Genomic_DNA"/>
</dbReference>
<sequence length="277" mass="30188">MATLLRTTANSTKLIAGTQLSNNGKFASNTGNSIPSIVDSTVNLNTIDSLQKRATFMSNNGSFLGASFNKGINVTSRRYAHTDVKFPNFDGYRPTSTLDPTKPARETEDARRLAPQAVFYGVGGVLSLMLGKELVQKAVTYKAMAADQKALASIEIKLDEIPEGSTKTFEWRGKPVFVKHRTQKEISTEKAVTVGDLRHPEHDDERVQKDEWSVVIGVCTHLGCVPLANSGDFGGYYCPCHGSHYDGSGRIRKGPAPLNLHVPPYVFKDNTIIVGSD</sequence>
<keyword evidence="5" id="KW-0479">Metal-binding</keyword>
<keyword evidence="7" id="KW-0408">Iron</keyword>
<dbReference type="WormBase" id="SRAE_1000179400">
    <property type="protein sequence ID" value="SRP08134"/>
    <property type="gene ID" value="WBGene00258403"/>
</dbReference>
<dbReference type="Gene3D" id="1.20.5.270">
    <property type="entry name" value="Ubiquinol cytochrome reductase, transmembrane domain"/>
    <property type="match status" value="1"/>
</dbReference>
<evidence type="ECO:0000256" key="11">
    <source>
        <dbReference type="RuleBase" id="RU004494"/>
    </source>
</evidence>
<evidence type="ECO:0000256" key="10">
    <source>
        <dbReference type="ARBA" id="ARBA00023157"/>
    </source>
</evidence>
<evidence type="ECO:0000256" key="4">
    <source>
        <dbReference type="ARBA" id="ARBA00022714"/>
    </source>
</evidence>
<dbReference type="OMA" id="PPYDFND"/>
<keyword evidence="15" id="KW-1185">Reference proteome</keyword>
<evidence type="ECO:0000313" key="15">
    <source>
        <dbReference type="Proteomes" id="UP000035682"/>
    </source>
</evidence>
<comment type="miscellaneous">
    <text evidence="11">The Rieske protein is a high potential 2Fe-2S protein.</text>
</comment>
<keyword evidence="12" id="KW-0496">Mitochondrion</keyword>
<keyword evidence="3" id="KW-0812">Transmembrane</keyword>
<keyword evidence="8" id="KW-0411">Iron-sulfur</keyword>
<keyword evidence="11" id="KW-0249">Electron transport</keyword>
<dbReference type="Pfam" id="PF00355">
    <property type="entry name" value="Rieske"/>
    <property type="match status" value="1"/>
</dbReference>
<gene>
    <name evidence="14 16 17" type="ORF">SRAE_1000179400</name>
</gene>
<dbReference type="eggNOG" id="KOG1671">
    <property type="taxonomic scope" value="Eukaryota"/>
</dbReference>
<dbReference type="EC" id="7.1.1.8" evidence="11"/>
<keyword evidence="10" id="KW-1015">Disulfide bond</keyword>
<comment type="cofactor">
    <cofactor evidence="11">
        <name>[2Fe-2S] cluster</name>
        <dbReference type="ChEBI" id="CHEBI:190135"/>
    </cofactor>
    <text evidence="11">Binds 1 [2Fe-2S] cluster per subunit.</text>
</comment>
<evidence type="ECO:0000256" key="5">
    <source>
        <dbReference type="ARBA" id="ARBA00022723"/>
    </source>
</evidence>
<proteinExistence type="inferred from homology"/>
<dbReference type="AlphaFoldDB" id="A0A090MW89"/>